<dbReference type="PANTHER" id="PTHR11063:SF8">
    <property type="entry name" value="DELTA-1-PYRROLINE-5-CARBOXYLATE SYNTHASE"/>
    <property type="match status" value="1"/>
</dbReference>
<dbReference type="GO" id="GO:0004350">
    <property type="term" value="F:glutamate-5-semialdehyde dehydrogenase activity"/>
    <property type="evidence" value="ECO:0007669"/>
    <property type="project" value="UniProtKB-UniRule"/>
</dbReference>
<keyword evidence="3 7" id="KW-0641">Proline biosynthesis</keyword>
<comment type="subcellular location">
    <subcellularLocation>
        <location evidence="7">Cytoplasm</location>
    </subcellularLocation>
</comment>
<evidence type="ECO:0000256" key="6">
    <source>
        <dbReference type="ARBA" id="ARBA00049024"/>
    </source>
</evidence>
<gene>
    <name evidence="7 9" type="primary">proA</name>
    <name evidence="9" type="ORF">XBKB1_260011</name>
</gene>
<organism evidence="9">
    <name type="scientific">Xenorhabdus bovienii str. kraussei Becker Underwood</name>
    <dbReference type="NCBI Taxonomy" id="1398204"/>
    <lineage>
        <taxon>Bacteria</taxon>
        <taxon>Pseudomonadati</taxon>
        <taxon>Pseudomonadota</taxon>
        <taxon>Gammaproteobacteria</taxon>
        <taxon>Enterobacterales</taxon>
        <taxon>Morganellaceae</taxon>
        <taxon>Xenorhabdus</taxon>
    </lineage>
</organism>
<dbReference type="NCBIfam" id="TIGR00407">
    <property type="entry name" value="proA"/>
    <property type="match status" value="1"/>
</dbReference>
<dbReference type="GO" id="GO:0005737">
    <property type="term" value="C:cytoplasm"/>
    <property type="evidence" value="ECO:0007669"/>
    <property type="project" value="UniProtKB-SubCell"/>
</dbReference>
<feature type="domain" description="Aldehyde dehydrogenase" evidence="8">
    <location>
        <begin position="4"/>
        <end position="279"/>
    </location>
</feature>
<sequence>MLEQMGKAAKAASWQLAQLSTSQKNQALSHIADLLEKETEVILAANQQDMEQAREQNMSEALLDRLLLTPERLRAIADDVRQVCRLADPVGQVIDGQSLDNGLQLSRRRVPLGVIGVIYEARPNVTIDVASLCLKTGNAVILRGGKETHHTNQAMVKVIQQALEQSGLPATTVQAISKPDRELVAELLKMDSYVDMLIPRGGAGLHKLCREQSTIPVITGGIGVCHTFVDESVDVEKALDVITNAKVQRPSACNSLETLLVHEKIASDFLPALSTRMKEQGVTLHAGVSAMALLKDGPAKVVEVIEEDYCDEWLSLDMNVEIVSGIDQSISHIRTYGTAHSDAILTESLQQANYFVSHVDSSAVYVNASTRFTDGGQFGLGAEVAVSTQKLHSRGPMGLDALTTYKWIGYGDYLSRR</sequence>
<comment type="similarity">
    <text evidence="7">Belongs to the gamma-glutamyl phosphate reductase family.</text>
</comment>
<evidence type="ECO:0000256" key="5">
    <source>
        <dbReference type="ARBA" id="ARBA00023002"/>
    </source>
</evidence>
<dbReference type="UniPathway" id="UPA00098">
    <property type="reaction ID" value="UER00360"/>
</dbReference>
<dbReference type="RefSeq" id="WP_038192440.1">
    <property type="nucleotide sequence ID" value="NZ_CAWLXS010000026.1"/>
</dbReference>
<dbReference type="EMBL" id="CBSZ010000179">
    <property type="protein sequence ID" value="CDH24255.1"/>
    <property type="molecule type" value="Genomic_DNA"/>
</dbReference>
<keyword evidence="5 7" id="KW-0560">Oxidoreductase</keyword>
<keyword evidence="7" id="KW-0963">Cytoplasm</keyword>
<comment type="caution">
    <text evidence="9">The sequence shown here is derived from an EMBL/GenBank/DDBJ whole genome shotgun (WGS) entry which is preliminary data.</text>
</comment>
<reference evidence="9" key="1">
    <citation type="submission" date="2013-07" db="EMBL/GenBank/DDBJ databases">
        <title>Sub-species coevolution in mutualistic symbiosis.</title>
        <authorList>
            <person name="Murfin K."/>
            <person name="Klassen J."/>
            <person name="Lee M."/>
            <person name="Forst S."/>
            <person name="Stock P."/>
            <person name="Goodrich-Blair H."/>
        </authorList>
    </citation>
    <scope>NUCLEOTIDE SEQUENCE [LARGE SCALE GENOMIC DNA]</scope>
    <source>
        <strain evidence="9">Kraussei Becker Underwood</strain>
    </source>
</reference>
<dbReference type="HOGENOM" id="CLU_030231_0_0_6"/>
<name>A0A077PIQ7_XENBV</name>
<dbReference type="GO" id="GO:0050661">
    <property type="term" value="F:NADP binding"/>
    <property type="evidence" value="ECO:0007669"/>
    <property type="project" value="InterPro"/>
</dbReference>
<dbReference type="PIRSF" id="PIRSF000151">
    <property type="entry name" value="GPR"/>
    <property type="match status" value="1"/>
</dbReference>
<dbReference type="Pfam" id="PF00171">
    <property type="entry name" value="Aldedh"/>
    <property type="match status" value="1"/>
</dbReference>
<comment type="pathway">
    <text evidence="1 7">Amino-acid biosynthesis; L-proline biosynthesis; L-glutamate 5-semialdehyde from L-glutamate: step 2/2.</text>
</comment>
<keyword evidence="4 7" id="KW-0521">NADP</keyword>
<dbReference type="InterPro" id="IPR016161">
    <property type="entry name" value="Ald_DH/histidinol_DH"/>
</dbReference>
<dbReference type="InterPro" id="IPR015590">
    <property type="entry name" value="Aldehyde_DH_dom"/>
</dbReference>
<dbReference type="EC" id="1.2.1.41" evidence="7"/>
<evidence type="ECO:0000256" key="2">
    <source>
        <dbReference type="ARBA" id="ARBA00022605"/>
    </source>
</evidence>
<dbReference type="Gene3D" id="3.40.605.10">
    <property type="entry name" value="Aldehyde Dehydrogenase, Chain A, domain 1"/>
    <property type="match status" value="1"/>
</dbReference>
<dbReference type="GO" id="GO:0055129">
    <property type="term" value="P:L-proline biosynthetic process"/>
    <property type="evidence" value="ECO:0007669"/>
    <property type="project" value="UniProtKB-UniRule"/>
</dbReference>
<evidence type="ECO:0000256" key="1">
    <source>
        <dbReference type="ARBA" id="ARBA00004985"/>
    </source>
</evidence>
<proteinExistence type="inferred from homology"/>
<dbReference type="PANTHER" id="PTHR11063">
    <property type="entry name" value="GLUTAMATE SEMIALDEHYDE DEHYDROGENASE"/>
    <property type="match status" value="1"/>
</dbReference>
<dbReference type="SUPFAM" id="SSF53720">
    <property type="entry name" value="ALDH-like"/>
    <property type="match status" value="1"/>
</dbReference>
<dbReference type="AlphaFoldDB" id="A0A077PIQ7"/>
<evidence type="ECO:0000256" key="3">
    <source>
        <dbReference type="ARBA" id="ARBA00022650"/>
    </source>
</evidence>
<dbReference type="FunFam" id="3.40.309.10:FF:000006">
    <property type="entry name" value="Gamma-glutamyl phosphate reductase"/>
    <property type="match status" value="1"/>
</dbReference>
<accession>A0A077PIQ7</accession>
<evidence type="ECO:0000256" key="4">
    <source>
        <dbReference type="ARBA" id="ARBA00022857"/>
    </source>
</evidence>
<dbReference type="InterPro" id="IPR000965">
    <property type="entry name" value="GPR_dom"/>
</dbReference>
<protein>
    <recommendedName>
        <fullName evidence="7">Gamma-glutamyl phosphate reductase</fullName>
        <shortName evidence="7">GPR</shortName>
        <ecNumber evidence="7">1.2.1.41</ecNumber>
    </recommendedName>
    <alternativeName>
        <fullName evidence="7">Glutamate-5-semialdehyde dehydrogenase</fullName>
    </alternativeName>
    <alternativeName>
        <fullName evidence="7">Glutamyl-gamma-semialdehyde dehydrogenase</fullName>
        <shortName evidence="7">GSA dehydrogenase</shortName>
    </alternativeName>
</protein>
<dbReference type="NCBIfam" id="NF001221">
    <property type="entry name" value="PRK00197.1"/>
    <property type="match status" value="1"/>
</dbReference>
<comment type="function">
    <text evidence="7">Catalyzes the NADPH-dependent reduction of L-glutamate 5-phosphate into L-glutamate 5-semialdehyde and phosphate. The product spontaneously undergoes cyclization to form 1-pyrroline-5-carboxylate.</text>
</comment>
<comment type="catalytic activity">
    <reaction evidence="6 7">
        <text>L-glutamate 5-semialdehyde + phosphate + NADP(+) = L-glutamyl 5-phosphate + NADPH + H(+)</text>
        <dbReference type="Rhea" id="RHEA:19541"/>
        <dbReference type="ChEBI" id="CHEBI:15378"/>
        <dbReference type="ChEBI" id="CHEBI:43474"/>
        <dbReference type="ChEBI" id="CHEBI:57783"/>
        <dbReference type="ChEBI" id="CHEBI:58066"/>
        <dbReference type="ChEBI" id="CHEBI:58274"/>
        <dbReference type="ChEBI" id="CHEBI:58349"/>
        <dbReference type="EC" id="1.2.1.41"/>
    </reaction>
</comment>
<evidence type="ECO:0000259" key="8">
    <source>
        <dbReference type="Pfam" id="PF00171"/>
    </source>
</evidence>
<dbReference type="HAMAP" id="MF_00412">
    <property type="entry name" value="ProA"/>
    <property type="match status" value="1"/>
</dbReference>
<keyword evidence="2 7" id="KW-0028">Amino-acid biosynthesis</keyword>
<dbReference type="Proteomes" id="UP000028493">
    <property type="component" value="Unassembled WGS sequence"/>
</dbReference>
<dbReference type="InterPro" id="IPR012134">
    <property type="entry name" value="Glu-5-SA_DH"/>
</dbReference>
<dbReference type="InterPro" id="IPR016162">
    <property type="entry name" value="Ald_DH_N"/>
</dbReference>
<dbReference type="Gene3D" id="3.40.309.10">
    <property type="entry name" value="Aldehyde Dehydrogenase, Chain A, domain 2"/>
    <property type="match status" value="1"/>
</dbReference>
<evidence type="ECO:0000256" key="7">
    <source>
        <dbReference type="HAMAP-Rule" id="MF_00412"/>
    </source>
</evidence>
<evidence type="ECO:0000313" key="9">
    <source>
        <dbReference type="EMBL" id="CDH24255.1"/>
    </source>
</evidence>
<dbReference type="CDD" id="cd07079">
    <property type="entry name" value="ALDH_F18-19_ProA-GPR"/>
    <property type="match status" value="1"/>
</dbReference>
<dbReference type="InterPro" id="IPR016163">
    <property type="entry name" value="Ald_DH_C"/>
</dbReference>